<dbReference type="AlphaFoldDB" id="G9HRC5"/>
<feature type="transmembrane region" description="Helical" evidence="1">
    <location>
        <begin position="42"/>
        <end position="61"/>
    </location>
</feature>
<evidence type="ECO:0000256" key="1">
    <source>
        <dbReference type="SAM" id="Phobius"/>
    </source>
</evidence>
<keyword evidence="1" id="KW-0812">Transmembrane</keyword>
<keyword evidence="1" id="KW-1133">Transmembrane helix</keyword>
<protein>
    <submittedName>
        <fullName evidence="2">Uncharacterized protein</fullName>
    </submittedName>
</protein>
<name>G9HRC5_9SPIT</name>
<sequence length="110" mass="12863">MLSFVSYFFRRFLQLSVAPFLLFWGNIPLISDVCSTIANASMTQAFFFFAIFFVFTSFCFKNSWLSVFTRKLFKNSKFNRSSLLNSVNSSFALFKSSFLVFLKFIKNLRS</sequence>
<gene>
    <name evidence="2" type="primary">orf521</name>
</gene>
<reference evidence="2" key="1">
    <citation type="journal article" date="2012" name="Genome Biol. Evol.">
        <title>The Oxytricha trifallax Mitochondrial Genome.</title>
        <authorList>
            <person name="Swart E.C."/>
            <person name="Nowacki M."/>
            <person name="Shum J."/>
            <person name="Stiles H."/>
            <person name="Higgins B.P."/>
            <person name="Doak T.G."/>
            <person name="Schotanus K."/>
            <person name="Magrini V.J."/>
            <person name="Minx P."/>
            <person name="Mardis E.R."/>
            <person name="Landweber L.F."/>
        </authorList>
    </citation>
    <scope>NUCLEOTIDE SEQUENCE</scope>
</reference>
<evidence type="ECO:0000313" key="2">
    <source>
        <dbReference type="EMBL" id="AEV66637.1"/>
    </source>
</evidence>
<organism evidence="2">
    <name type="scientific">Oxytricha trifallax</name>
    <dbReference type="NCBI Taxonomy" id="1172189"/>
    <lineage>
        <taxon>Eukaryota</taxon>
        <taxon>Sar</taxon>
        <taxon>Alveolata</taxon>
        <taxon>Ciliophora</taxon>
        <taxon>Intramacronucleata</taxon>
        <taxon>Spirotrichea</taxon>
        <taxon>Stichotrichia</taxon>
        <taxon>Sporadotrichida</taxon>
        <taxon>Oxytrichidae</taxon>
        <taxon>Oxytrichinae</taxon>
        <taxon>Oxytricha</taxon>
    </lineage>
</organism>
<feature type="transmembrane region" description="Helical" evidence="1">
    <location>
        <begin position="12"/>
        <end position="30"/>
    </location>
</feature>
<geneLocation type="mitochondrion" evidence="2"/>
<dbReference type="EMBL" id="JN383843">
    <property type="protein sequence ID" value="AEV66637.1"/>
    <property type="molecule type" value="Genomic_DNA"/>
</dbReference>
<accession>G9HRC5</accession>
<proteinExistence type="predicted"/>
<keyword evidence="2" id="KW-0496">Mitochondrion</keyword>
<keyword evidence="1" id="KW-0472">Membrane</keyword>